<name>A0ABQ1NL48_9GAMM</name>
<keyword evidence="2" id="KW-1185">Reference proteome</keyword>
<dbReference type="EMBL" id="BMHM01000001">
    <property type="protein sequence ID" value="GGC79404.1"/>
    <property type="molecule type" value="Genomic_DNA"/>
</dbReference>
<evidence type="ECO:0000313" key="2">
    <source>
        <dbReference type="Proteomes" id="UP000597301"/>
    </source>
</evidence>
<dbReference type="Gene3D" id="1.10.30.50">
    <property type="match status" value="1"/>
</dbReference>
<evidence type="ECO:0008006" key="3">
    <source>
        <dbReference type="Google" id="ProtNLM"/>
    </source>
</evidence>
<comment type="caution">
    <text evidence="1">The sequence shown here is derived from an EMBL/GenBank/DDBJ whole genome shotgun (WGS) entry which is preliminary data.</text>
</comment>
<dbReference type="Proteomes" id="UP000597301">
    <property type="component" value="Unassembled WGS sequence"/>
</dbReference>
<evidence type="ECO:0000313" key="1">
    <source>
        <dbReference type="EMBL" id="GGC79404.1"/>
    </source>
</evidence>
<accession>A0ABQ1NL48</accession>
<dbReference type="RefSeq" id="WP_188638087.1">
    <property type="nucleotide sequence ID" value="NZ_BMHM01000001.1"/>
</dbReference>
<gene>
    <name evidence="1" type="ORF">GCM10011382_06720</name>
</gene>
<sequence length="199" mass="23006">MIPVTEQPEPADFDAKVRKKGLAHLKKKGFSLNQPLPPKANIEPYWRECLTDLHHSYSGICAYLGVYFERVMGAASVDHFIAKSTNADLAYEWSNYRLACSTMNSRKGAFNDVLEPFYLAPDLFRLQLSTGHIYPNPRLAAKAMRLVEETIERLRLDDQQCRELRVSWYQDYLEHGLPSDYLKKKSPFVWHEANRQGLL</sequence>
<reference evidence="2" key="1">
    <citation type="journal article" date="2019" name="Int. J. Syst. Evol. Microbiol.">
        <title>The Global Catalogue of Microorganisms (GCM) 10K type strain sequencing project: providing services to taxonomists for standard genome sequencing and annotation.</title>
        <authorList>
            <consortium name="The Broad Institute Genomics Platform"/>
            <consortium name="The Broad Institute Genome Sequencing Center for Infectious Disease"/>
            <person name="Wu L."/>
            <person name="Ma J."/>
        </authorList>
    </citation>
    <scope>NUCLEOTIDE SEQUENCE [LARGE SCALE GENOMIC DNA]</scope>
    <source>
        <strain evidence="2">CGMCC 1.15122</strain>
    </source>
</reference>
<protein>
    <recommendedName>
        <fullName evidence="3">TIGR02646 family protein</fullName>
    </recommendedName>
</protein>
<organism evidence="1 2">
    <name type="scientific">Vreelandella lutescens</name>
    <dbReference type="NCBI Taxonomy" id="1602943"/>
    <lineage>
        <taxon>Bacteria</taxon>
        <taxon>Pseudomonadati</taxon>
        <taxon>Pseudomonadota</taxon>
        <taxon>Gammaproteobacteria</taxon>
        <taxon>Oceanospirillales</taxon>
        <taxon>Halomonadaceae</taxon>
        <taxon>Vreelandella</taxon>
    </lineage>
</organism>
<proteinExistence type="predicted"/>